<dbReference type="Proteomes" id="UP000015354">
    <property type="component" value="Unassembled WGS sequence"/>
</dbReference>
<accession>S9UT66</accession>
<dbReference type="EMBL" id="ATMH01010326">
    <property type="protein sequence ID" value="EPY17746.1"/>
    <property type="molecule type" value="Genomic_DNA"/>
</dbReference>
<proteinExistence type="predicted"/>
<evidence type="ECO:0000313" key="3">
    <source>
        <dbReference type="Proteomes" id="UP000015354"/>
    </source>
</evidence>
<keyword evidence="1" id="KW-0472">Membrane</keyword>
<protein>
    <submittedName>
        <fullName evidence="2">Uncharacterized protein</fullName>
    </submittedName>
</protein>
<comment type="caution">
    <text evidence="2">The sequence shown here is derived from an EMBL/GenBank/DDBJ whole genome shotgun (WGS) entry which is preliminary data.</text>
</comment>
<evidence type="ECO:0000313" key="2">
    <source>
        <dbReference type="EMBL" id="EPY17746.1"/>
    </source>
</evidence>
<keyword evidence="3" id="KW-1185">Reference proteome</keyword>
<organism evidence="2 3">
    <name type="scientific">Strigomonas culicis</name>
    <dbReference type="NCBI Taxonomy" id="28005"/>
    <lineage>
        <taxon>Eukaryota</taxon>
        <taxon>Discoba</taxon>
        <taxon>Euglenozoa</taxon>
        <taxon>Kinetoplastea</taxon>
        <taxon>Metakinetoplastina</taxon>
        <taxon>Trypanosomatida</taxon>
        <taxon>Trypanosomatidae</taxon>
        <taxon>Strigomonadinae</taxon>
        <taxon>Strigomonas</taxon>
    </lineage>
</organism>
<sequence>MLLPSNPPRLCTEVSVSAAVKVLSAVLTGAFAAAVSLTGVAAAGPVVDAFALTTVAKRGKAGTLAGGANSRFWPLALPRCERPVSSAVCVSGAPLLWRADGLAPPPPSCAPLLWKDAVLMFILHEFVVVLSVLPYVPLSSKLL</sequence>
<dbReference type="AlphaFoldDB" id="S9UT66"/>
<gene>
    <name evidence="2" type="ORF">STCU_10433</name>
</gene>
<feature type="transmembrane region" description="Helical" evidence="1">
    <location>
        <begin position="117"/>
        <end position="136"/>
    </location>
</feature>
<reference evidence="2 3" key="1">
    <citation type="journal article" date="2013" name="PLoS ONE">
        <title>Predicting the Proteins of Angomonas deanei, Strigomonas culicis and Their Respective Endosymbionts Reveals New Aspects of the Trypanosomatidae Family.</title>
        <authorList>
            <person name="Motta M.C."/>
            <person name="Martins A.C."/>
            <person name="de Souza S.S."/>
            <person name="Catta-Preta C.M."/>
            <person name="Silva R."/>
            <person name="Klein C.C."/>
            <person name="de Almeida L.G."/>
            <person name="de Lima Cunha O."/>
            <person name="Ciapina L.P."/>
            <person name="Brocchi M."/>
            <person name="Colabardini A.C."/>
            <person name="de Araujo Lima B."/>
            <person name="Machado C.R."/>
            <person name="de Almeida Soares C.M."/>
            <person name="Probst C.M."/>
            <person name="de Menezes C.B."/>
            <person name="Thompson C.E."/>
            <person name="Bartholomeu D.C."/>
            <person name="Gradia D.F."/>
            <person name="Pavoni D.P."/>
            <person name="Grisard E.C."/>
            <person name="Fantinatti-Garboggini F."/>
            <person name="Marchini F.K."/>
            <person name="Rodrigues-Luiz G.F."/>
            <person name="Wagner G."/>
            <person name="Goldman G.H."/>
            <person name="Fietto J.L."/>
            <person name="Elias M.C."/>
            <person name="Goldman M.H."/>
            <person name="Sagot M.F."/>
            <person name="Pereira M."/>
            <person name="Stoco P.H."/>
            <person name="de Mendonca-Neto R.P."/>
            <person name="Teixeira S.M."/>
            <person name="Maciel T.E."/>
            <person name="de Oliveira Mendes T.A."/>
            <person name="Urmenyi T.P."/>
            <person name="de Souza W."/>
            <person name="Schenkman S."/>
            <person name="de Vasconcelos A.T."/>
        </authorList>
    </citation>
    <scope>NUCLEOTIDE SEQUENCE [LARGE SCALE GENOMIC DNA]</scope>
</reference>
<name>S9UT66_9TRYP</name>
<evidence type="ECO:0000256" key="1">
    <source>
        <dbReference type="SAM" id="Phobius"/>
    </source>
</evidence>
<keyword evidence="1" id="KW-0812">Transmembrane</keyword>
<keyword evidence="1" id="KW-1133">Transmembrane helix</keyword>